<evidence type="ECO:0000259" key="4">
    <source>
        <dbReference type="PROSITE" id="PS50987"/>
    </source>
</evidence>
<dbReference type="GO" id="GO:0003700">
    <property type="term" value="F:DNA-binding transcription factor activity"/>
    <property type="evidence" value="ECO:0007669"/>
    <property type="project" value="InterPro"/>
</dbReference>
<accession>A0A4R9AYS2</accession>
<proteinExistence type="predicted"/>
<dbReference type="PROSITE" id="PS50987">
    <property type="entry name" value="HTH_ARSR_2"/>
    <property type="match status" value="1"/>
</dbReference>
<dbReference type="EMBL" id="SOHL01000010">
    <property type="protein sequence ID" value="TFD72078.1"/>
    <property type="molecule type" value="Genomic_DNA"/>
</dbReference>
<name>A0A4R9AYS2_9MICO</name>
<dbReference type="InterPro" id="IPR051081">
    <property type="entry name" value="HTH_MetalResp_TranReg"/>
</dbReference>
<organism evidence="5 6">
    <name type="scientific">Cryobacterium gelidum</name>
    <dbReference type="NCBI Taxonomy" id="1259164"/>
    <lineage>
        <taxon>Bacteria</taxon>
        <taxon>Bacillati</taxon>
        <taxon>Actinomycetota</taxon>
        <taxon>Actinomycetes</taxon>
        <taxon>Micrococcales</taxon>
        <taxon>Microbacteriaceae</taxon>
        <taxon>Cryobacterium</taxon>
    </lineage>
</organism>
<evidence type="ECO:0000256" key="3">
    <source>
        <dbReference type="ARBA" id="ARBA00023163"/>
    </source>
</evidence>
<evidence type="ECO:0000313" key="5">
    <source>
        <dbReference type="EMBL" id="TFD72078.1"/>
    </source>
</evidence>
<keyword evidence="3" id="KW-0804">Transcription</keyword>
<feature type="domain" description="HTH arsR-type" evidence="4">
    <location>
        <begin position="1"/>
        <end position="110"/>
    </location>
</feature>
<evidence type="ECO:0000313" key="6">
    <source>
        <dbReference type="Proteomes" id="UP000297983"/>
    </source>
</evidence>
<dbReference type="AlphaFoldDB" id="A0A4R9AYS2"/>
<protein>
    <submittedName>
        <fullName evidence="5">ArsR family transcriptional regulator</fullName>
    </submittedName>
</protein>
<dbReference type="SMART" id="SM00418">
    <property type="entry name" value="HTH_ARSR"/>
    <property type="match status" value="1"/>
</dbReference>
<dbReference type="Gene3D" id="1.10.10.10">
    <property type="entry name" value="Winged helix-like DNA-binding domain superfamily/Winged helix DNA-binding domain"/>
    <property type="match status" value="1"/>
</dbReference>
<dbReference type="RefSeq" id="WP_134551069.1">
    <property type="nucleotide sequence ID" value="NZ_SOHL01000010.1"/>
</dbReference>
<keyword evidence="6" id="KW-1185">Reference proteome</keyword>
<evidence type="ECO:0000256" key="1">
    <source>
        <dbReference type="ARBA" id="ARBA00023015"/>
    </source>
</evidence>
<dbReference type="Pfam" id="PF01022">
    <property type="entry name" value="HTH_5"/>
    <property type="match status" value="1"/>
</dbReference>
<dbReference type="InterPro" id="IPR036388">
    <property type="entry name" value="WH-like_DNA-bd_sf"/>
</dbReference>
<gene>
    <name evidence="5" type="ORF">E3T50_06155</name>
</gene>
<dbReference type="SUPFAM" id="SSF46785">
    <property type="entry name" value="Winged helix' DNA-binding domain"/>
    <property type="match status" value="1"/>
</dbReference>
<sequence>MADIFTVVADSARRDILRILLECAVPPGDSRSPSGESRGPSAEVRGELSVSDIVVRLGLSQPTVSKHLKVLREAGLVTVRENGQHRFYRLEFSPLEEIEDWLIPFLSVDFDQTVKNADLEADAGLKDEQRAFASAIGKAFADASQMSHVVKDATAKKWRRNG</sequence>
<comment type="caution">
    <text evidence="5">The sequence shown here is derived from an EMBL/GenBank/DDBJ whole genome shotgun (WGS) entry which is preliminary data.</text>
</comment>
<dbReference type="CDD" id="cd00090">
    <property type="entry name" value="HTH_ARSR"/>
    <property type="match status" value="1"/>
</dbReference>
<dbReference type="Proteomes" id="UP000297983">
    <property type="component" value="Unassembled WGS sequence"/>
</dbReference>
<keyword evidence="2" id="KW-0238">DNA-binding</keyword>
<dbReference type="PANTHER" id="PTHR33154:SF33">
    <property type="entry name" value="TRANSCRIPTIONAL REPRESSOR SDPR"/>
    <property type="match status" value="1"/>
</dbReference>
<dbReference type="PANTHER" id="PTHR33154">
    <property type="entry name" value="TRANSCRIPTIONAL REGULATOR, ARSR FAMILY"/>
    <property type="match status" value="1"/>
</dbReference>
<keyword evidence="1" id="KW-0805">Transcription regulation</keyword>
<dbReference type="InterPro" id="IPR011991">
    <property type="entry name" value="ArsR-like_HTH"/>
</dbReference>
<dbReference type="InterPro" id="IPR036390">
    <property type="entry name" value="WH_DNA-bd_sf"/>
</dbReference>
<dbReference type="InterPro" id="IPR001845">
    <property type="entry name" value="HTH_ArsR_DNA-bd_dom"/>
</dbReference>
<evidence type="ECO:0000256" key="2">
    <source>
        <dbReference type="ARBA" id="ARBA00023125"/>
    </source>
</evidence>
<dbReference type="GO" id="GO:0003677">
    <property type="term" value="F:DNA binding"/>
    <property type="evidence" value="ECO:0007669"/>
    <property type="project" value="UniProtKB-KW"/>
</dbReference>
<dbReference type="NCBIfam" id="NF033788">
    <property type="entry name" value="HTH_metalloreg"/>
    <property type="match status" value="1"/>
</dbReference>
<reference evidence="5 6" key="1">
    <citation type="submission" date="2019-03" db="EMBL/GenBank/DDBJ databases">
        <title>Genomics of glacier-inhabiting Cryobacterium strains.</title>
        <authorList>
            <person name="Liu Q."/>
            <person name="Xin Y.-H."/>
        </authorList>
    </citation>
    <scope>NUCLEOTIDE SEQUENCE [LARGE SCALE GENOMIC DNA]</scope>
    <source>
        <strain evidence="5 6">Hz16</strain>
    </source>
</reference>